<dbReference type="Gene3D" id="3.40.50.720">
    <property type="entry name" value="NAD(P)-binding Rossmann-like Domain"/>
    <property type="match status" value="1"/>
</dbReference>
<dbReference type="Proteomes" id="UP000001880">
    <property type="component" value="Chromosome"/>
</dbReference>
<dbReference type="SUPFAM" id="SSF51735">
    <property type="entry name" value="NAD(P)-binding Rossmann-fold domains"/>
    <property type="match status" value="1"/>
</dbReference>
<accession>D0LIR9</accession>
<protein>
    <submittedName>
        <fullName evidence="3">Oxidoreductase domain protein</fullName>
    </submittedName>
</protein>
<dbReference type="InterPro" id="IPR055170">
    <property type="entry name" value="GFO_IDH_MocA-like_dom"/>
</dbReference>
<dbReference type="eggNOG" id="COG0673">
    <property type="taxonomic scope" value="Bacteria"/>
</dbReference>
<dbReference type="STRING" id="502025.Hoch_0307"/>
<dbReference type="Pfam" id="PF22725">
    <property type="entry name" value="GFO_IDH_MocA_C3"/>
    <property type="match status" value="1"/>
</dbReference>
<dbReference type="GO" id="GO:0000166">
    <property type="term" value="F:nucleotide binding"/>
    <property type="evidence" value="ECO:0007669"/>
    <property type="project" value="InterPro"/>
</dbReference>
<name>D0LIR9_HALO1</name>
<feature type="domain" description="Gfo/Idh/MocA-like oxidoreductase N-terminal" evidence="1">
    <location>
        <begin position="7"/>
        <end position="126"/>
    </location>
</feature>
<dbReference type="InterPro" id="IPR000683">
    <property type="entry name" value="Gfo/Idh/MocA-like_OxRdtase_N"/>
</dbReference>
<evidence type="ECO:0000259" key="1">
    <source>
        <dbReference type="Pfam" id="PF01408"/>
    </source>
</evidence>
<proteinExistence type="predicted"/>
<dbReference type="Pfam" id="PF01408">
    <property type="entry name" value="GFO_IDH_MocA"/>
    <property type="match status" value="1"/>
</dbReference>
<sequence>MASTSRIRIAIAGIGYWGINWVRTLAREPGAKVTWLCDPEPAGRQRGSLLAPDARQTATFEDLLDADDVDAIVLATPAVAHAKQCLAALAADKHVLVEKPLALTEEDGREVQRAAQASERVLMVGHLMLYHPAVEHLATLIERGELGDIRYLYANRVNLGRARRDENALWSFGPHDVSMIDYLLGASPNLVWAKGESYLRPGVEDVVFLHLGFPERRMAHIHLSWLDPRKERRLTVVGSRKMVVFDDVSAEKLRIYDKGYEEPPPFTQFGEYLAIRTGGVYIPHLPMTEPLAVECAHFLECIRHGLPPRTGVDSALRVVRVLATAQRSLEQGSKPLLLNNDTASYGRDPRL</sequence>
<dbReference type="Gene3D" id="3.30.360.10">
    <property type="entry name" value="Dihydrodipicolinate Reductase, domain 2"/>
    <property type="match status" value="1"/>
</dbReference>
<dbReference type="KEGG" id="hoh:Hoch_0307"/>
<evidence type="ECO:0000259" key="2">
    <source>
        <dbReference type="Pfam" id="PF22725"/>
    </source>
</evidence>
<evidence type="ECO:0000313" key="4">
    <source>
        <dbReference type="Proteomes" id="UP000001880"/>
    </source>
</evidence>
<dbReference type="SUPFAM" id="SSF55347">
    <property type="entry name" value="Glyceraldehyde-3-phosphate dehydrogenase-like, C-terminal domain"/>
    <property type="match status" value="1"/>
</dbReference>
<dbReference type="EMBL" id="CP001804">
    <property type="protein sequence ID" value="ACY12948.1"/>
    <property type="molecule type" value="Genomic_DNA"/>
</dbReference>
<dbReference type="PANTHER" id="PTHR43377:SF6">
    <property type="entry name" value="GFO_IDH_MOCA-LIKE OXIDOREDUCTASE N-TERMINAL DOMAIN-CONTAINING PROTEIN"/>
    <property type="match status" value="1"/>
</dbReference>
<dbReference type="InterPro" id="IPR051450">
    <property type="entry name" value="Gfo/Idh/MocA_Oxidoreductases"/>
</dbReference>
<keyword evidence="4" id="KW-1185">Reference proteome</keyword>
<dbReference type="RefSeq" id="WP_012825575.1">
    <property type="nucleotide sequence ID" value="NC_013440.1"/>
</dbReference>
<dbReference type="InterPro" id="IPR036291">
    <property type="entry name" value="NAD(P)-bd_dom_sf"/>
</dbReference>
<dbReference type="HOGENOM" id="CLU_023194_10_2_7"/>
<reference evidence="3 4" key="1">
    <citation type="journal article" date="2010" name="Stand. Genomic Sci.">
        <title>Complete genome sequence of Haliangium ochraceum type strain (SMP-2).</title>
        <authorList>
            <consortium name="US DOE Joint Genome Institute (JGI-PGF)"/>
            <person name="Ivanova N."/>
            <person name="Daum C."/>
            <person name="Lang E."/>
            <person name="Abt B."/>
            <person name="Kopitz M."/>
            <person name="Saunders E."/>
            <person name="Lapidus A."/>
            <person name="Lucas S."/>
            <person name="Glavina Del Rio T."/>
            <person name="Nolan M."/>
            <person name="Tice H."/>
            <person name="Copeland A."/>
            <person name="Cheng J.F."/>
            <person name="Chen F."/>
            <person name="Bruce D."/>
            <person name="Goodwin L."/>
            <person name="Pitluck S."/>
            <person name="Mavromatis K."/>
            <person name="Pati A."/>
            <person name="Mikhailova N."/>
            <person name="Chen A."/>
            <person name="Palaniappan K."/>
            <person name="Land M."/>
            <person name="Hauser L."/>
            <person name="Chang Y.J."/>
            <person name="Jeffries C.D."/>
            <person name="Detter J.C."/>
            <person name="Brettin T."/>
            <person name="Rohde M."/>
            <person name="Goker M."/>
            <person name="Bristow J."/>
            <person name="Markowitz V."/>
            <person name="Eisen J.A."/>
            <person name="Hugenholtz P."/>
            <person name="Kyrpides N.C."/>
            <person name="Klenk H.P."/>
        </authorList>
    </citation>
    <scope>NUCLEOTIDE SEQUENCE [LARGE SCALE GENOMIC DNA]</scope>
    <source>
        <strain evidence="4">DSM 14365 / CIP 107738 / JCM 11303 / AJ 13395 / SMP-2</strain>
    </source>
</reference>
<gene>
    <name evidence="3" type="ordered locus">Hoch_0307</name>
</gene>
<dbReference type="PANTHER" id="PTHR43377">
    <property type="entry name" value="BILIVERDIN REDUCTASE A"/>
    <property type="match status" value="1"/>
</dbReference>
<evidence type="ECO:0000313" key="3">
    <source>
        <dbReference type="EMBL" id="ACY12948.1"/>
    </source>
</evidence>
<feature type="domain" description="GFO/IDH/MocA-like oxidoreductase" evidence="2">
    <location>
        <begin position="136"/>
        <end position="243"/>
    </location>
</feature>
<organism evidence="3 4">
    <name type="scientific">Haliangium ochraceum (strain DSM 14365 / JCM 11303 / SMP-2)</name>
    <dbReference type="NCBI Taxonomy" id="502025"/>
    <lineage>
        <taxon>Bacteria</taxon>
        <taxon>Pseudomonadati</taxon>
        <taxon>Myxococcota</taxon>
        <taxon>Polyangia</taxon>
        <taxon>Haliangiales</taxon>
        <taxon>Kofleriaceae</taxon>
        <taxon>Haliangium</taxon>
    </lineage>
</organism>
<dbReference type="AlphaFoldDB" id="D0LIR9"/>